<dbReference type="PROSITE" id="PS50181">
    <property type="entry name" value="FBOX"/>
    <property type="match status" value="1"/>
</dbReference>
<protein>
    <recommendedName>
        <fullName evidence="1">F-box domain-containing protein</fullName>
    </recommendedName>
</protein>
<dbReference type="OrthoDB" id="612216at2759"/>
<evidence type="ECO:0000313" key="3">
    <source>
        <dbReference type="Proteomes" id="UP000029120"/>
    </source>
</evidence>
<dbReference type="Pfam" id="PF00646">
    <property type="entry name" value="F-box"/>
    <property type="match status" value="1"/>
</dbReference>
<dbReference type="Proteomes" id="UP000029120">
    <property type="component" value="Unassembled WGS sequence"/>
</dbReference>
<dbReference type="OMA" id="KEMNIYA"/>
<dbReference type="EMBL" id="KL987261">
    <property type="protein sequence ID" value="KFK22618.1"/>
    <property type="molecule type" value="Genomic_DNA"/>
</dbReference>
<evidence type="ECO:0000259" key="1">
    <source>
        <dbReference type="PROSITE" id="PS50181"/>
    </source>
</evidence>
<dbReference type="InterPro" id="IPR055294">
    <property type="entry name" value="FBL60-like"/>
</dbReference>
<sequence>MDRVSSLPDELVCHVLSYLTTKEAALTSVLSKRWRNMFLLSPNIDVDDSVFLHPEDGKRERDGILQSFRDFMDRVLLLNDSPIKKLSLKCRTDNGRHVGRWICNALDRDVIDLDLLIDVVDAYYCIPQKMFLSKTLVELKFRCSCGFGWWPGAEFSSLPMLKSLIINQGMVLSLCCESVPVFNNLKARSETDRGWQAVPILLKNCPHLETLVLDGLLHFKTDKCGDACDFVSRADKGRSLASCPVKKLKIQRFRGTIRELVMIKNFLDSFSCLKEMNIYAEEDYPTNLDFNVKTLRLYNNCCTCDVQFKARGRWLLHKKWTSAQ</sequence>
<dbReference type="SMART" id="SM00579">
    <property type="entry name" value="FBD"/>
    <property type="match status" value="1"/>
</dbReference>
<dbReference type="PANTHER" id="PTHR31293">
    <property type="entry name" value="RNI-LIKE SUPERFAMILY PROTEIN"/>
    <property type="match status" value="1"/>
</dbReference>
<gene>
    <name evidence="2" type="ORF">AALP_AAs68706U000100</name>
</gene>
<dbReference type="SUPFAM" id="SSF52047">
    <property type="entry name" value="RNI-like"/>
    <property type="match status" value="1"/>
</dbReference>
<dbReference type="SUPFAM" id="SSF81383">
    <property type="entry name" value="F-box domain"/>
    <property type="match status" value="1"/>
</dbReference>
<feature type="domain" description="F-box" evidence="1">
    <location>
        <begin position="1"/>
        <end position="37"/>
    </location>
</feature>
<reference evidence="3" key="1">
    <citation type="journal article" date="2015" name="Nat. Plants">
        <title>Genome expansion of Arabis alpina linked with retrotransposition and reduced symmetric DNA methylation.</title>
        <authorList>
            <person name="Willing E.M."/>
            <person name="Rawat V."/>
            <person name="Mandakova T."/>
            <person name="Maumus F."/>
            <person name="James G.V."/>
            <person name="Nordstroem K.J."/>
            <person name="Becker C."/>
            <person name="Warthmann N."/>
            <person name="Chica C."/>
            <person name="Szarzynska B."/>
            <person name="Zytnicki M."/>
            <person name="Albani M.C."/>
            <person name="Kiefer C."/>
            <person name="Bergonzi S."/>
            <person name="Castaings L."/>
            <person name="Mateos J.L."/>
            <person name="Berns M.C."/>
            <person name="Bujdoso N."/>
            <person name="Piofczyk T."/>
            <person name="de Lorenzo L."/>
            <person name="Barrero-Sicilia C."/>
            <person name="Mateos I."/>
            <person name="Piednoel M."/>
            <person name="Hagmann J."/>
            <person name="Chen-Min-Tao R."/>
            <person name="Iglesias-Fernandez R."/>
            <person name="Schuster S.C."/>
            <person name="Alonso-Blanco C."/>
            <person name="Roudier F."/>
            <person name="Carbonero P."/>
            <person name="Paz-Ares J."/>
            <person name="Davis S.J."/>
            <person name="Pecinka A."/>
            <person name="Quesneville H."/>
            <person name="Colot V."/>
            <person name="Lysak M.A."/>
            <person name="Weigel D."/>
            <person name="Coupland G."/>
            <person name="Schneeberger K."/>
        </authorList>
    </citation>
    <scope>NUCLEOTIDE SEQUENCE [LARGE SCALE GENOMIC DNA]</scope>
    <source>
        <strain evidence="3">cv. Pajares</strain>
    </source>
</reference>
<dbReference type="Gene3D" id="1.20.1280.50">
    <property type="match status" value="1"/>
</dbReference>
<dbReference type="Gramene" id="KFK22618">
    <property type="protein sequence ID" value="KFK22618"/>
    <property type="gene ID" value="AALP_AAs68706U000100"/>
</dbReference>
<accession>A0A087FYB6</accession>
<dbReference type="InterPro" id="IPR036047">
    <property type="entry name" value="F-box-like_dom_sf"/>
</dbReference>
<organism evidence="2 3">
    <name type="scientific">Arabis alpina</name>
    <name type="common">Alpine rock-cress</name>
    <dbReference type="NCBI Taxonomy" id="50452"/>
    <lineage>
        <taxon>Eukaryota</taxon>
        <taxon>Viridiplantae</taxon>
        <taxon>Streptophyta</taxon>
        <taxon>Embryophyta</taxon>
        <taxon>Tracheophyta</taxon>
        <taxon>Spermatophyta</taxon>
        <taxon>Magnoliopsida</taxon>
        <taxon>eudicotyledons</taxon>
        <taxon>Gunneridae</taxon>
        <taxon>Pentapetalae</taxon>
        <taxon>rosids</taxon>
        <taxon>malvids</taxon>
        <taxon>Brassicales</taxon>
        <taxon>Brassicaceae</taxon>
        <taxon>Arabideae</taxon>
        <taxon>Arabis</taxon>
    </lineage>
</organism>
<dbReference type="CDD" id="cd22160">
    <property type="entry name" value="F-box_AtFBL13-like"/>
    <property type="match status" value="1"/>
</dbReference>
<name>A0A087FYB6_ARAAL</name>
<evidence type="ECO:0000313" key="2">
    <source>
        <dbReference type="EMBL" id="KFK22618.1"/>
    </source>
</evidence>
<dbReference type="InterPro" id="IPR001810">
    <property type="entry name" value="F-box_dom"/>
</dbReference>
<dbReference type="InterPro" id="IPR006566">
    <property type="entry name" value="FBD"/>
</dbReference>
<proteinExistence type="predicted"/>
<dbReference type="AlphaFoldDB" id="A0A087FYB6"/>
<dbReference type="InterPro" id="IPR053781">
    <property type="entry name" value="F-box_AtFBL13-like"/>
</dbReference>
<keyword evidence="3" id="KW-1185">Reference proteome</keyword>
<dbReference type="PANTHER" id="PTHR31293:SF25">
    <property type="entry name" value="F-BOX_RNI SUPERFAMILY PROTEIN"/>
    <property type="match status" value="1"/>
</dbReference>